<accession>A0A2P2LZN9</accession>
<evidence type="ECO:0000313" key="1">
    <source>
        <dbReference type="EMBL" id="MBX23445.1"/>
    </source>
</evidence>
<dbReference type="EMBL" id="GGEC01042961">
    <property type="protein sequence ID" value="MBX23445.1"/>
    <property type="molecule type" value="Transcribed_RNA"/>
</dbReference>
<proteinExistence type="predicted"/>
<reference evidence="1" key="1">
    <citation type="submission" date="2018-02" db="EMBL/GenBank/DDBJ databases">
        <title>Rhizophora mucronata_Transcriptome.</title>
        <authorList>
            <person name="Meera S.P."/>
            <person name="Sreeshan A."/>
            <person name="Augustine A."/>
        </authorList>
    </citation>
    <scope>NUCLEOTIDE SEQUENCE</scope>
    <source>
        <tissue evidence="1">Leaf</tissue>
    </source>
</reference>
<dbReference type="AlphaFoldDB" id="A0A2P2LZN9"/>
<protein>
    <submittedName>
        <fullName evidence="1">Uncharacterized protein</fullName>
    </submittedName>
</protein>
<sequence length="72" mass="8194">MVKALIESDGQKLGRNILNLAILKRYSQLTTGWFAYTNSSHQRTGYGERPKSSNLKAAQREVWQERGILGTR</sequence>
<organism evidence="1">
    <name type="scientific">Rhizophora mucronata</name>
    <name type="common">Asiatic mangrove</name>
    <dbReference type="NCBI Taxonomy" id="61149"/>
    <lineage>
        <taxon>Eukaryota</taxon>
        <taxon>Viridiplantae</taxon>
        <taxon>Streptophyta</taxon>
        <taxon>Embryophyta</taxon>
        <taxon>Tracheophyta</taxon>
        <taxon>Spermatophyta</taxon>
        <taxon>Magnoliopsida</taxon>
        <taxon>eudicotyledons</taxon>
        <taxon>Gunneridae</taxon>
        <taxon>Pentapetalae</taxon>
        <taxon>rosids</taxon>
        <taxon>fabids</taxon>
        <taxon>Malpighiales</taxon>
        <taxon>Rhizophoraceae</taxon>
        <taxon>Rhizophora</taxon>
    </lineage>
</organism>
<name>A0A2P2LZN9_RHIMU</name>